<reference evidence="2 3" key="1">
    <citation type="submission" date="2011-08" db="EMBL/GenBank/DDBJ databases">
        <authorList>
            <person name="Lin Y."/>
            <person name="Hao X."/>
            <person name="Johnstone L."/>
            <person name="Miller S.J."/>
            <person name="Wei G."/>
            <person name="Rensing C."/>
        </authorList>
    </citation>
    <scope>NUCLEOTIDE SEQUENCE [LARGE SCALE GENOMIC DNA]</scope>
    <source>
        <strain evidence="2 3">K42</strain>
    </source>
</reference>
<evidence type="ECO:0000313" key="2">
    <source>
        <dbReference type="EMBL" id="EGX56503.1"/>
    </source>
</evidence>
<sequence>MVRGDGGVLEIGTHGELPRRDGAYAAPHGGHVA</sequence>
<accession>G2GJ07</accession>
<comment type="caution">
    <text evidence="2">The sequence shown here is derived from an EMBL/GenBank/DDBJ whole genome shotgun (WGS) entry which is preliminary data.</text>
</comment>
<name>G2GJ07_9ACTN</name>
<gene>
    <name evidence="2" type="ORF">SZN_27486</name>
</gene>
<proteinExistence type="predicted"/>
<evidence type="ECO:0000313" key="3">
    <source>
        <dbReference type="Proteomes" id="UP000004217"/>
    </source>
</evidence>
<organism evidence="2 3">
    <name type="scientific">Streptomyces zinciresistens K42</name>
    <dbReference type="NCBI Taxonomy" id="700597"/>
    <lineage>
        <taxon>Bacteria</taxon>
        <taxon>Bacillati</taxon>
        <taxon>Actinomycetota</taxon>
        <taxon>Actinomycetes</taxon>
        <taxon>Kitasatosporales</taxon>
        <taxon>Streptomycetaceae</taxon>
        <taxon>Streptomyces</taxon>
    </lineage>
</organism>
<dbReference type="EMBL" id="AGBF01000140">
    <property type="protein sequence ID" value="EGX56503.1"/>
    <property type="molecule type" value="Genomic_DNA"/>
</dbReference>
<feature type="region of interest" description="Disordered" evidence="1">
    <location>
        <begin position="1"/>
        <end position="33"/>
    </location>
</feature>
<keyword evidence="3" id="KW-1185">Reference proteome</keyword>
<protein>
    <submittedName>
        <fullName evidence="2">Uncharacterized protein</fullName>
    </submittedName>
</protein>
<dbReference type="AlphaFoldDB" id="G2GJ07"/>
<evidence type="ECO:0000256" key="1">
    <source>
        <dbReference type="SAM" id="MobiDB-lite"/>
    </source>
</evidence>
<dbReference type="Proteomes" id="UP000004217">
    <property type="component" value="Unassembled WGS sequence"/>
</dbReference>